<reference evidence="3" key="1">
    <citation type="submission" date="2024-05" db="EMBL/GenBank/DDBJ databases">
        <title>Herbiconiux sp. A18JL235.</title>
        <authorList>
            <person name="Zhang G."/>
        </authorList>
    </citation>
    <scope>NUCLEOTIDE SEQUENCE</scope>
    <source>
        <strain evidence="3">A18JL235</strain>
    </source>
</reference>
<protein>
    <submittedName>
        <fullName evidence="3">YciI family protein</fullName>
    </submittedName>
</protein>
<dbReference type="RefSeq" id="WP_368496238.1">
    <property type="nucleotide sequence ID" value="NZ_CP162511.1"/>
</dbReference>
<feature type="domain" description="YCII-related" evidence="2">
    <location>
        <begin position="1"/>
        <end position="113"/>
    </location>
</feature>
<evidence type="ECO:0000256" key="1">
    <source>
        <dbReference type="ARBA" id="ARBA00007689"/>
    </source>
</evidence>
<dbReference type="InterPro" id="IPR011008">
    <property type="entry name" value="Dimeric_a/b-barrel"/>
</dbReference>
<dbReference type="InterPro" id="IPR005545">
    <property type="entry name" value="YCII"/>
</dbReference>
<dbReference type="AlphaFoldDB" id="A0AB39BBG9"/>
<organism evidence="3">
    <name type="scientific">Herbiconiux sp. A18JL235</name>
    <dbReference type="NCBI Taxonomy" id="3152363"/>
    <lineage>
        <taxon>Bacteria</taxon>
        <taxon>Bacillati</taxon>
        <taxon>Actinomycetota</taxon>
        <taxon>Actinomycetes</taxon>
        <taxon>Micrococcales</taxon>
        <taxon>Microbacteriaceae</taxon>
        <taxon>Herbiconiux</taxon>
    </lineage>
</organism>
<sequence>MKYMLIMRTTAEALEASKDLDFEQIINAMGAYNESMIQAGVLIGGDGLTDAAEGFVVDFGAETPVVTDGPYGEVHELFNGFWLLQVSSRDEAREWALRAPLGPGTKLEVRRVSDESDFEDFSDNEYIKKEKEWRGVEGAAGAMGSAGTADA</sequence>
<dbReference type="PANTHER" id="PTHR35174">
    <property type="entry name" value="BLL7171 PROTEIN-RELATED"/>
    <property type="match status" value="1"/>
</dbReference>
<proteinExistence type="inferred from homology"/>
<dbReference type="Pfam" id="PF03795">
    <property type="entry name" value="YCII"/>
    <property type="match status" value="1"/>
</dbReference>
<dbReference type="SUPFAM" id="SSF54909">
    <property type="entry name" value="Dimeric alpha+beta barrel"/>
    <property type="match status" value="1"/>
</dbReference>
<dbReference type="Gene3D" id="3.30.70.1060">
    <property type="entry name" value="Dimeric alpha+beta barrel"/>
    <property type="match status" value="1"/>
</dbReference>
<dbReference type="PANTHER" id="PTHR35174:SF4">
    <property type="entry name" value="BLL7163 PROTEIN"/>
    <property type="match status" value="1"/>
</dbReference>
<gene>
    <name evidence="3" type="ORF">ABFY20_10690</name>
</gene>
<name>A0AB39BBG9_9MICO</name>
<evidence type="ECO:0000259" key="2">
    <source>
        <dbReference type="Pfam" id="PF03795"/>
    </source>
</evidence>
<accession>A0AB39BBG9</accession>
<dbReference type="EMBL" id="CP162511">
    <property type="protein sequence ID" value="XDI03820.1"/>
    <property type="molecule type" value="Genomic_DNA"/>
</dbReference>
<evidence type="ECO:0000313" key="3">
    <source>
        <dbReference type="EMBL" id="XDI03820.1"/>
    </source>
</evidence>
<comment type="similarity">
    <text evidence="1">Belongs to the YciI family.</text>
</comment>